<dbReference type="SUPFAM" id="SSF49899">
    <property type="entry name" value="Concanavalin A-like lectins/glucanases"/>
    <property type="match status" value="1"/>
</dbReference>
<evidence type="ECO:0000256" key="2">
    <source>
        <dbReference type="SAM" id="MobiDB-lite"/>
    </source>
</evidence>
<sequence>MSISPKSTTAGDITADQRNLGSTFSNLEPSEQVRILLARIAELERQQSTNSPTSSASFDLLEAAADDRGKIAAEHGGGNESAAAKDGQQTNTAQLEEELHQMKKELKNMKESFDKKLEEQMGALQTKMEKYQNKQQQTIDSLTQKLKVSIDQLSLKHQEHEKLLNAHKNLMEEKIDWLNDDQQKLVSIDQFLLMQSDQKALLQRLNALEQKLMNSEQQKTDQKALIVMEERVAKLELKNKELRAEHEKLSTDHKNLKEEMKEQREMDALKQQKETNHKIDSLIKDQQQQIANMIRKMEQKQKDAQKEFQRKLDESLNGQAMVVAKLEEQKQSNANKFAELEKQKVSNANKFAELEKQKQSNANKFAEIEQKNDKLEQYQNEQQLNIIDLQKTVATLTETGLIPENRWDFDDCHSSLALSELDRFAQYNGENLGLIPENRWDFDDCHSSLTLIGAEQLIVQYNGEDWGWSSVIAEKTMPENPYGISYFEVTILEKTTGSILIGLATKQMPLDEFVGDYEETYGYGSHGIFLGHEVDGCRHRLLSGRPYIGGNPKFGVGDVVGCGVNLATYQIIYTLNGELLYTDNLFVESADDLFPCVSLGRPGTKIEANFGPNFQFNISDEI</sequence>
<dbReference type="SMART" id="SM00449">
    <property type="entry name" value="SPRY"/>
    <property type="match status" value="1"/>
</dbReference>
<evidence type="ECO:0000259" key="3">
    <source>
        <dbReference type="PROSITE" id="PS50188"/>
    </source>
</evidence>
<evidence type="ECO:0000256" key="1">
    <source>
        <dbReference type="SAM" id="Coils"/>
    </source>
</evidence>
<dbReference type="InterPro" id="IPR044736">
    <property type="entry name" value="Gid1/RanBPM/SPLA_SPRY"/>
</dbReference>
<dbReference type="WBParaSite" id="Gr19_v10_g9772.t2">
    <property type="protein sequence ID" value="Gr19_v10_g9772.t2"/>
    <property type="gene ID" value="Gr19_v10_g9772"/>
</dbReference>
<reference evidence="5" key="1">
    <citation type="submission" date="2022-11" db="UniProtKB">
        <authorList>
            <consortium name="WormBaseParasite"/>
        </authorList>
    </citation>
    <scope>IDENTIFICATION</scope>
</reference>
<feature type="domain" description="B30.2/SPRY" evidence="3">
    <location>
        <begin position="417"/>
        <end position="615"/>
    </location>
</feature>
<dbReference type="Proteomes" id="UP000887572">
    <property type="component" value="Unplaced"/>
</dbReference>
<dbReference type="Gene3D" id="2.60.120.920">
    <property type="match status" value="1"/>
</dbReference>
<dbReference type="Pfam" id="PF00622">
    <property type="entry name" value="SPRY"/>
    <property type="match status" value="1"/>
</dbReference>
<keyword evidence="4" id="KW-1185">Reference proteome</keyword>
<dbReference type="AlphaFoldDB" id="A0A914IE45"/>
<dbReference type="InterPro" id="IPR003877">
    <property type="entry name" value="SPRY_dom"/>
</dbReference>
<evidence type="ECO:0000313" key="4">
    <source>
        <dbReference type="Proteomes" id="UP000887572"/>
    </source>
</evidence>
<feature type="coiled-coil region" evidence="1">
    <location>
        <begin position="198"/>
        <end position="381"/>
    </location>
</feature>
<dbReference type="InterPro" id="IPR001870">
    <property type="entry name" value="B30.2/SPRY"/>
</dbReference>
<organism evidence="4 5">
    <name type="scientific">Globodera rostochiensis</name>
    <name type="common">Golden nematode worm</name>
    <name type="synonym">Heterodera rostochiensis</name>
    <dbReference type="NCBI Taxonomy" id="31243"/>
    <lineage>
        <taxon>Eukaryota</taxon>
        <taxon>Metazoa</taxon>
        <taxon>Ecdysozoa</taxon>
        <taxon>Nematoda</taxon>
        <taxon>Chromadorea</taxon>
        <taxon>Rhabditida</taxon>
        <taxon>Tylenchina</taxon>
        <taxon>Tylenchomorpha</taxon>
        <taxon>Tylenchoidea</taxon>
        <taxon>Heteroderidae</taxon>
        <taxon>Heteroderinae</taxon>
        <taxon>Globodera</taxon>
    </lineage>
</organism>
<feature type="coiled-coil region" evidence="1">
    <location>
        <begin position="85"/>
        <end position="170"/>
    </location>
</feature>
<accession>A0A914IE45</accession>
<name>A0A914IE45_GLORO</name>
<dbReference type="InterPro" id="IPR013320">
    <property type="entry name" value="ConA-like_dom_sf"/>
</dbReference>
<dbReference type="CDD" id="cd12885">
    <property type="entry name" value="SPRY_RanBP_like"/>
    <property type="match status" value="1"/>
</dbReference>
<evidence type="ECO:0000313" key="5">
    <source>
        <dbReference type="WBParaSite" id="Gr19_v10_g9772.t2"/>
    </source>
</evidence>
<keyword evidence="1" id="KW-0175">Coiled coil</keyword>
<dbReference type="PROSITE" id="PS50188">
    <property type="entry name" value="B302_SPRY"/>
    <property type="match status" value="1"/>
</dbReference>
<protein>
    <submittedName>
        <fullName evidence="5">B30.2/SPRY domain-containing protein</fullName>
    </submittedName>
</protein>
<feature type="region of interest" description="Disordered" evidence="2">
    <location>
        <begin position="1"/>
        <end position="25"/>
    </location>
</feature>
<proteinExistence type="predicted"/>
<dbReference type="InterPro" id="IPR043136">
    <property type="entry name" value="B30.2/SPRY_sf"/>
</dbReference>